<dbReference type="RefSeq" id="WP_408084783.1">
    <property type="nucleotide sequence ID" value="NZ_JBELPZ010000007.1"/>
</dbReference>
<dbReference type="Gene3D" id="3.30.420.40">
    <property type="match status" value="2"/>
</dbReference>
<dbReference type="SUPFAM" id="SSF53067">
    <property type="entry name" value="Actin-like ATPase domain"/>
    <property type="match status" value="1"/>
</dbReference>
<sequence>MYSIGVDIGGSHITSGMFEHSNNHIIEDSLAFAKVNAHAPKGEILDAWFDVISKSIASRSISEIQGIGIAMPGPFDYYNGISKMQNVDKLDALFDVNVRNELAARLEIDPSKVRFINDATAFSVAETRIGKASAYTRTVAITLGTGFGSSFVVNGQPVLDGELLPKGGFLYNQQHNGQFADDVFSTRGILKYYTTLSGNSVKNVQALCGLVDTDPNVQPVFNWLGKELGQFLLPYLQKFGAEVLVIGGNISKAYSFFGPSLTEALPDIEIYVSKFGEEAAIIGGALLLDDAYYDELLPTLKIM</sequence>
<dbReference type="PANTHER" id="PTHR18964:SF149">
    <property type="entry name" value="BIFUNCTIONAL UDP-N-ACETYLGLUCOSAMINE 2-EPIMERASE_N-ACETYLMANNOSAMINE KINASE"/>
    <property type="match status" value="1"/>
</dbReference>
<comment type="similarity">
    <text evidence="1">Belongs to the ROK (NagC/XylR) family.</text>
</comment>
<dbReference type="InterPro" id="IPR043129">
    <property type="entry name" value="ATPase_NBD"/>
</dbReference>
<dbReference type="Pfam" id="PF00480">
    <property type="entry name" value="ROK"/>
    <property type="match status" value="1"/>
</dbReference>
<protein>
    <submittedName>
        <fullName evidence="2">ROK family protein</fullName>
    </submittedName>
</protein>
<evidence type="ECO:0000313" key="2">
    <source>
        <dbReference type="EMBL" id="MFL9844533.1"/>
    </source>
</evidence>
<accession>A0ABW8YZP1</accession>
<dbReference type="CDD" id="cd23763">
    <property type="entry name" value="ASKHA_ATPase_ROK"/>
    <property type="match status" value="1"/>
</dbReference>
<dbReference type="Proteomes" id="UP001629156">
    <property type="component" value="Unassembled WGS sequence"/>
</dbReference>
<organism evidence="2 3">
    <name type="scientific">Flavobacterium rhizosphaerae</name>
    <dbReference type="NCBI Taxonomy" id="3163298"/>
    <lineage>
        <taxon>Bacteria</taxon>
        <taxon>Pseudomonadati</taxon>
        <taxon>Bacteroidota</taxon>
        <taxon>Flavobacteriia</taxon>
        <taxon>Flavobacteriales</taxon>
        <taxon>Flavobacteriaceae</taxon>
        <taxon>Flavobacterium</taxon>
    </lineage>
</organism>
<evidence type="ECO:0000256" key="1">
    <source>
        <dbReference type="ARBA" id="ARBA00006479"/>
    </source>
</evidence>
<dbReference type="InterPro" id="IPR000600">
    <property type="entry name" value="ROK"/>
</dbReference>
<proteinExistence type="inferred from homology"/>
<dbReference type="EMBL" id="JBELPZ010000007">
    <property type="protein sequence ID" value="MFL9844533.1"/>
    <property type="molecule type" value="Genomic_DNA"/>
</dbReference>
<evidence type="ECO:0000313" key="3">
    <source>
        <dbReference type="Proteomes" id="UP001629156"/>
    </source>
</evidence>
<dbReference type="PANTHER" id="PTHR18964">
    <property type="entry name" value="ROK (REPRESSOR, ORF, KINASE) FAMILY"/>
    <property type="match status" value="1"/>
</dbReference>
<keyword evidence="3" id="KW-1185">Reference proteome</keyword>
<gene>
    <name evidence="2" type="ORF">ABS766_08885</name>
</gene>
<reference evidence="2 3" key="1">
    <citation type="submission" date="2024-06" db="EMBL/GenBank/DDBJ databases">
        <authorList>
            <person name="Kaempfer P."/>
            <person name="Viver T."/>
        </authorList>
    </citation>
    <scope>NUCLEOTIDE SEQUENCE [LARGE SCALE GENOMIC DNA]</scope>
    <source>
        <strain evidence="2 3">ST-119</strain>
    </source>
</reference>
<name>A0ABW8YZP1_9FLAO</name>
<comment type="caution">
    <text evidence="2">The sequence shown here is derived from an EMBL/GenBank/DDBJ whole genome shotgun (WGS) entry which is preliminary data.</text>
</comment>